<keyword evidence="3" id="KW-1185">Reference proteome</keyword>
<sequence>MIRAALLGDGGKSELNVGGSTDDGDVGVASRCRFSDARAASAIDSTERADILVGACGAVDAKGGASVATGPFSDDMVKASGRSTR</sequence>
<accession>A0AAN7YU00</accession>
<organism evidence="2 3">
    <name type="scientific">Xylaria bambusicola</name>
    <dbReference type="NCBI Taxonomy" id="326684"/>
    <lineage>
        <taxon>Eukaryota</taxon>
        <taxon>Fungi</taxon>
        <taxon>Dikarya</taxon>
        <taxon>Ascomycota</taxon>
        <taxon>Pezizomycotina</taxon>
        <taxon>Sordariomycetes</taxon>
        <taxon>Xylariomycetidae</taxon>
        <taxon>Xylariales</taxon>
        <taxon>Xylariaceae</taxon>
        <taxon>Xylaria</taxon>
    </lineage>
</organism>
<name>A0AAN7YU00_9PEZI</name>
<dbReference type="AlphaFoldDB" id="A0AAN7YU00"/>
<comment type="caution">
    <text evidence="2">The sequence shown here is derived from an EMBL/GenBank/DDBJ whole genome shotgun (WGS) entry which is preliminary data.</text>
</comment>
<protein>
    <submittedName>
        <fullName evidence="2">Uncharacterized protein</fullName>
    </submittedName>
</protein>
<evidence type="ECO:0000313" key="3">
    <source>
        <dbReference type="Proteomes" id="UP001305414"/>
    </source>
</evidence>
<dbReference type="EMBL" id="JAWHQM010000001">
    <property type="protein sequence ID" value="KAK5624530.1"/>
    <property type="molecule type" value="Genomic_DNA"/>
</dbReference>
<reference evidence="2 3" key="1">
    <citation type="submission" date="2023-10" db="EMBL/GenBank/DDBJ databases">
        <title>Draft genome sequence of Xylaria bambusicola isolate GMP-LS, the root and basal stem rot pathogen of sugarcane in Indonesia.</title>
        <authorList>
            <person name="Selvaraj P."/>
            <person name="Muralishankar V."/>
            <person name="Muruganantham S."/>
            <person name="Sp S."/>
            <person name="Haryani S."/>
            <person name="Lau K.J.X."/>
            <person name="Naqvi N.I."/>
        </authorList>
    </citation>
    <scope>NUCLEOTIDE SEQUENCE [LARGE SCALE GENOMIC DNA]</scope>
    <source>
        <strain evidence="2">GMP-LS</strain>
    </source>
</reference>
<evidence type="ECO:0000313" key="2">
    <source>
        <dbReference type="EMBL" id="KAK5624530.1"/>
    </source>
</evidence>
<dbReference type="Proteomes" id="UP001305414">
    <property type="component" value="Unassembled WGS sequence"/>
</dbReference>
<proteinExistence type="predicted"/>
<gene>
    <name evidence="2" type="ORF">RRF57_000246</name>
</gene>
<evidence type="ECO:0000256" key="1">
    <source>
        <dbReference type="SAM" id="MobiDB-lite"/>
    </source>
</evidence>
<feature type="region of interest" description="Disordered" evidence="1">
    <location>
        <begin position="1"/>
        <end position="20"/>
    </location>
</feature>